<dbReference type="RefSeq" id="WP_214765588.1">
    <property type="nucleotide sequence ID" value="NZ_CP076023.1"/>
</dbReference>
<proteinExistence type="predicted"/>
<organism evidence="2 3">
    <name type="scientific">Cellulomonas dongxiuzhuiae</name>
    <dbReference type="NCBI Taxonomy" id="2819979"/>
    <lineage>
        <taxon>Bacteria</taxon>
        <taxon>Bacillati</taxon>
        <taxon>Actinomycetota</taxon>
        <taxon>Actinomycetes</taxon>
        <taxon>Micrococcales</taxon>
        <taxon>Cellulomonadaceae</taxon>
        <taxon>Cellulomonas</taxon>
    </lineage>
</organism>
<evidence type="ECO:0000259" key="1">
    <source>
        <dbReference type="PROSITE" id="PS51459"/>
    </source>
</evidence>
<dbReference type="PANTHER" id="PTHR13504">
    <property type="entry name" value="FIDO DOMAIN-CONTAINING PROTEIN DDB_G0283145"/>
    <property type="match status" value="1"/>
</dbReference>
<dbReference type="SUPFAM" id="SSF140931">
    <property type="entry name" value="Fic-like"/>
    <property type="match status" value="1"/>
</dbReference>
<dbReference type="Pfam" id="PF02661">
    <property type="entry name" value="Fic"/>
    <property type="match status" value="1"/>
</dbReference>
<dbReference type="EMBL" id="CP076023">
    <property type="protein sequence ID" value="QWC15831.1"/>
    <property type="molecule type" value="Genomic_DNA"/>
</dbReference>
<dbReference type="InterPro" id="IPR040198">
    <property type="entry name" value="Fido_containing"/>
</dbReference>
<dbReference type="InterPro" id="IPR036597">
    <property type="entry name" value="Fido-like_dom_sf"/>
</dbReference>
<keyword evidence="3" id="KW-1185">Reference proteome</keyword>
<accession>A0ABX8GJW2</accession>
<dbReference type="Gene3D" id="1.10.3290.10">
    <property type="entry name" value="Fido-like domain"/>
    <property type="match status" value="1"/>
</dbReference>
<evidence type="ECO:0000313" key="2">
    <source>
        <dbReference type="EMBL" id="QWC15831.1"/>
    </source>
</evidence>
<sequence length="410" mass="43844">MHTAADTGHHGATDRSWPALAWEERPWRSTLPADLLSPSARDALRQPYRAAVTLPIADLDVRLPRTAAAAAEDASAAIRDFDAESAGDVVPFAAILLRSESASSSQIENLTSGAKQIALAELGEDTRRNAMQVVGNVHAMQAAIALSQTIDGQAILAMHRALLEGSDPATAGHWRTEQVWVGGTGYSPHGAAFVAPHPDRVPAAIDDLVAFADRDDIPPLVHAALTHAQFETIHPFPDGNGRTGRALIHALLRRRGLTRSVTVPVSAGLLVDTSAYFDALTAYRAGEPAAIVLELARAAHDAVANGRILLADLRAARDEWRTGIRARSDSSAWPLVDLVLHQPVINTATVQRELGISHTNAMRAIERLVAAGALTEVGGRRRSVLWQSTQVLTALDGFAARAGRRAWQRP</sequence>
<dbReference type="PROSITE" id="PS51459">
    <property type="entry name" value="FIDO"/>
    <property type="match status" value="1"/>
</dbReference>
<dbReference type="InterPro" id="IPR036388">
    <property type="entry name" value="WH-like_DNA-bd_sf"/>
</dbReference>
<gene>
    <name evidence="2" type="ORF">KKR89_16480</name>
</gene>
<feature type="domain" description="Fido" evidence="1">
    <location>
        <begin position="150"/>
        <end position="298"/>
    </location>
</feature>
<reference evidence="2 3" key="1">
    <citation type="submission" date="2021-05" db="EMBL/GenBank/DDBJ databases">
        <title>Novel species in genus Cellulomonas.</title>
        <authorList>
            <person name="Zhang G."/>
        </authorList>
    </citation>
    <scope>NUCLEOTIDE SEQUENCE [LARGE SCALE GENOMIC DNA]</scope>
    <source>
        <strain evidence="3">zg-ZUI157</strain>
    </source>
</reference>
<dbReference type="Proteomes" id="UP000679335">
    <property type="component" value="Chromosome"/>
</dbReference>
<name>A0ABX8GJW2_9CELL</name>
<dbReference type="InterPro" id="IPR003812">
    <property type="entry name" value="Fido"/>
</dbReference>
<dbReference type="Gene3D" id="1.10.10.10">
    <property type="entry name" value="Winged helix-like DNA-binding domain superfamily/Winged helix DNA-binding domain"/>
    <property type="match status" value="1"/>
</dbReference>
<evidence type="ECO:0000313" key="3">
    <source>
        <dbReference type="Proteomes" id="UP000679335"/>
    </source>
</evidence>
<protein>
    <submittedName>
        <fullName evidence="2">Fic family protein</fullName>
    </submittedName>
</protein>
<dbReference type="PANTHER" id="PTHR13504:SF38">
    <property type="entry name" value="FIDO DOMAIN-CONTAINING PROTEIN"/>
    <property type="match status" value="1"/>
</dbReference>